<proteinExistence type="predicted"/>
<reference evidence="3" key="1">
    <citation type="submission" date="2023-10" db="EMBL/GenBank/DDBJ databases">
        <title>Genome assembly of Pristionchus species.</title>
        <authorList>
            <person name="Yoshida K."/>
            <person name="Sommer R.J."/>
        </authorList>
    </citation>
    <scope>NUCLEOTIDE SEQUENCE</scope>
    <source>
        <strain evidence="3">RS0144</strain>
    </source>
</reference>
<gene>
    <name evidence="3" type="ORF">PENTCL1PPCAC_3735</name>
</gene>
<dbReference type="GO" id="GO:0005524">
    <property type="term" value="F:ATP binding"/>
    <property type="evidence" value="ECO:0007669"/>
    <property type="project" value="UniProtKB-UniRule"/>
</dbReference>
<evidence type="ECO:0000256" key="1">
    <source>
        <dbReference type="PROSITE-ProRule" id="PRU10141"/>
    </source>
</evidence>
<evidence type="ECO:0000313" key="4">
    <source>
        <dbReference type="Proteomes" id="UP001432027"/>
    </source>
</evidence>
<keyword evidence="4" id="KW-1185">Reference proteome</keyword>
<accession>A0AAV5SFB2</accession>
<keyword evidence="2" id="KW-0472">Membrane</keyword>
<dbReference type="AlphaFoldDB" id="A0AAV5SFB2"/>
<keyword evidence="1" id="KW-0547">Nucleotide-binding</keyword>
<keyword evidence="1" id="KW-0067">ATP-binding</keyword>
<dbReference type="InterPro" id="IPR017441">
    <property type="entry name" value="Protein_kinase_ATP_BS"/>
</dbReference>
<evidence type="ECO:0000256" key="2">
    <source>
        <dbReference type="SAM" id="Phobius"/>
    </source>
</evidence>
<feature type="transmembrane region" description="Helical" evidence="2">
    <location>
        <begin position="110"/>
        <end position="132"/>
    </location>
</feature>
<evidence type="ECO:0000313" key="3">
    <source>
        <dbReference type="EMBL" id="GMS81560.1"/>
    </source>
</evidence>
<feature type="binding site" evidence="1">
    <location>
        <position position="210"/>
    </location>
    <ligand>
        <name>ATP</name>
        <dbReference type="ChEBI" id="CHEBI:30616"/>
    </ligand>
</feature>
<feature type="non-terminal residue" evidence="3">
    <location>
        <position position="1"/>
    </location>
</feature>
<keyword evidence="2" id="KW-1133">Transmembrane helix</keyword>
<protein>
    <recommendedName>
        <fullName evidence="5">Protein kinase</fullName>
    </recommendedName>
</protein>
<dbReference type="PROSITE" id="PS00107">
    <property type="entry name" value="PROTEIN_KINASE_ATP"/>
    <property type="match status" value="1"/>
</dbReference>
<evidence type="ECO:0008006" key="5">
    <source>
        <dbReference type="Google" id="ProtNLM"/>
    </source>
</evidence>
<sequence>KTSGSVFSEKGLLSSAAELVFQERSAFDGMGKRSDWNWIEPSIPYTPTSGIFEDKTIDPAICIPNQITHFLLNPNGKLKHDKQSLLNMKLAVCQRVAVVDPNANDEDSTILMVIIVLAMFVLAVSVLVLAICRYRRRIGELMTQNLEGLNAKRASETVLSAQDKLHLWEIRRLFVNIRLSNKLGSGAFGVVYLGEIDVSKIANNHRLVIKRSRK</sequence>
<dbReference type="EMBL" id="BTSX01000001">
    <property type="protein sequence ID" value="GMS81560.1"/>
    <property type="molecule type" value="Genomic_DNA"/>
</dbReference>
<dbReference type="Proteomes" id="UP001432027">
    <property type="component" value="Unassembled WGS sequence"/>
</dbReference>
<dbReference type="Gene3D" id="3.30.200.20">
    <property type="entry name" value="Phosphorylase Kinase, domain 1"/>
    <property type="match status" value="1"/>
</dbReference>
<comment type="caution">
    <text evidence="3">The sequence shown here is derived from an EMBL/GenBank/DDBJ whole genome shotgun (WGS) entry which is preliminary data.</text>
</comment>
<name>A0AAV5SFB2_9BILA</name>
<keyword evidence="2" id="KW-0812">Transmembrane</keyword>
<organism evidence="3 4">
    <name type="scientific">Pristionchus entomophagus</name>
    <dbReference type="NCBI Taxonomy" id="358040"/>
    <lineage>
        <taxon>Eukaryota</taxon>
        <taxon>Metazoa</taxon>
        <taxon>Ecdysozoa</taxon>
        <taxon>Nematoda</taxon>
        <taxon>Chromadorea</taxon>
        <taxon>Rhabditida</taxon>
        <taxon>Rhabditina</taxon>
        <taxon>Diplogasteromorpha</taxon>
        <taxon>Diplogasteroidea</taxon>
        <taxon>Neodiplogasteridae</taxon>
        <taxon>Pristionchus</taxon>
    </lineage>
</organism>